<dbReference type="PANTHER" id="PTHR41523:SF8">
    <property type="entry name" value="ETHYLENE RESPONSE SENSOR PROTEIN"/>
    <property type="match status" value="1"/>
</dbReference>
<dbReference type="InterPro" id="IPR003594">
    <property type="entry name" value="HATPase_dom"/>
</dbReference>
<name>A0A9D1Z1X2_9FIRM</name>
<dbReference type="Pfam" id="PF07568">
    <property type="entry name" value="HisKA_2"/>
    <property type="match status" value="1"/>
</dbReference>
<dbReference type="GO" id="GO:0000160">
    <property type="term" value="P:phosphorelay signal transduction system"/>
    <property type="evidence" value="ECO:0007669"/>
    <property type="project" value="UniProtKB-KW"/>
</dbReference>
<evidence type="ECO:0000256" key="1">
    <source>
        <dbReference type="ARBA" id="ARBA00000085"/>
    </source>
</evidence>
<sequence>MISATRMLCQKYTDLTDREISHIESYHDLLPALANAEEADVFIDCRTSTGRSAIVVCEAKPQTVPSNYKGTILGMLIQWKDEPAVDRSFRLEVPTVGVRAVSMPEDRRIVQSVEPIFYEERLIAVLIYEKPAVAVEAMVARQDLPKTGEGTGLDWTAVADCLSEAVVFLDQKGAVCGYNQAAAALYRGMGYVGALMGMPGSNIQPSTVEEPDGQWHEASMVNRALQYRKVAVTGERAKTALIIRDLTEQRRLEQELAFQRTALRELRHRMKNSLQMMASLTRSRGYEAVEPSDAQTALLDTANRLLSLTATLDGVVQVSPEKVSLLQVLEQVRKYTFQTLMTPARSVAIRVWGQDAEVSAGCAASVALVVNELLQNALKYAFPAGAAGEVEIQLQTDRPLCKITVGDNGVGFRRETARPGGIGLELAATIVREKLMGEWKVDTGSGGTKITFDFLEQ</sequence>
<dbReference type="EC" id="2.7.13.3" evidence="2"/>
<protein>
    <recommendedName>
        <fullName evidence="2">histidine kinase</fullName>
        <ecNumber evidence="2">2.7.13.3</ecNumber>
    </recommendedName>
</protein>
<accession>A0A9D1Z1X2</accession>
<evidence type="ECO:0000256" key="5">
    <source>
        <dbReference type="ARBA" id="ARBA00022741"/>
    </source>
</evidence>
<keyword evidence="6 10" id="KW-0418">Kinase</keyword>
<dbReference type="PANTHER" id="PTHR41523">
    <property type="entry name" value="TWO-COMPONENT SYSTEM SENSOR PROTEIN"/>
    <property type="match status" value="1"/>
</dbReference>
<keyword evidence="7" id="KW-0067">ATP-binding</keyword>
<comment type="caution">
    <text evidence="10">The sequence shown here is derived from an EMBL/GenBank/DDBJ whole genome shotgun (WGS) entry which is preliminary data.</text>
</comment>
<comment type="catalytic activity">
    <reaction evidence="1">
        <text>ATP + protein L-histidine = ADP + protein N-phospho-L-histidine.</text>
        <dbReference type="EC" id="2.7.13.3"/>
    </reaction>
</comment>
<dbReference type="InterPro" id="IPR005467">
    <property type="entry name" value="His_kinase_dom"/>
</dbReference>
<reference evidence="10" key="1">
    <citation type="journal article" date="2021" name="PeerJ">
        <title>Extensive microbial diversity within the chicken gut microbiome revealed by metagenomics and culture.</title>
        <authorList>
            <person name="Gilroy R."/>
            <person name="Ravi A."/>
            <person name="Getino M."/>
            <person name="Pursley I."/>
            <person name="Horton D.L."/>
            <person name="Alikhan N.F."/>
            <person name="Baker D."/>
            <person name="Gharbi K."/>
            <person name="Hall N."/>
            <person name="Watson M."/>
            <person name="Adriaenssens E.M."/>
            <person name="Foster-Nyarko E."/>
            <person name="Jarju S."/>
            <person name="Secka A."/>
            <person name="Antonio M."/>
            <person name="Oren A."/>
            <person name="Chaudhuri R.R."/>
            <person name="La Ragione R."/>
            <person name="Hildebrand F."/>
            <person name="Pallen M.J."/>
        </authorList>
    </citation>
    <scope>NUCLEOTIDE SEQUENCE</scope>
    <source>
        <strain evidence="10">CHK33-7979</strain>
    </source>
</reference>
<dbReference type="Proteomes" id="UP000886824">
    <property type="component" value="Unassembled WGS sequence"/>
</dbReference>
<organism evidence="10 11">
    <name type="scientific">Candidatus Intestinimonas merdavium</name>
    <dbReference type="NCBI Taxonomy" id="2838622"/>
    <lineage>
        <taxon>Bacteria</taxon>
        <taxon>Bacillati</taxon>
        <taxon>Bacillota</taxon>
        <taxon>Clostridia</taxon>
        <taxon>Eubacteriales</taxon>
        <taxon>Intestinimonas</taxon>
    </lineage>
</organism>
<evidence type="ECO:0000256" key="2">
    <source>
        <dbReference type="ARBA" id="ARBA00012438"/>
    </source>
</evidence>
<keyword evidence="3" id="KW-0597">Phosphoprotein</keyword>
<dbReference type="InterPro" id="IPR011495">
    <property type="entry name" value="Sig_transdc_His_kin_sub2_dim/P"/>
</dbReference>
<dbReference type="Gene3D" id="3.30.450.20">
    <property type="entry name" value="PAS domain"/>
    <property type="match status" value="1"/>
</dbReference>
<reference evidence="10" key="2">
    <citation type="submission" date="2021-04" db="EMBL/GenBank/DDBJ databases">
        <authorList>
            <person name="Gilroy R."/>
        </authorList>
    </citation>
    <scope>NUCLEOTIDE SEQUENCE</scope>
    <source>
        <strain evidence="10">CHK33-7979</strain>
    </source>
</reference>
<dbReference type="InterPro" id="IPR022066">
    <property type="entry name" value="PdtaS_GAF"/>
</dbReference>
<dbReference type="Gene3D" id="3.30.450.280">
    <property type="entry name" value="GAF domain"/>
    <property type="match status" value="1"/>
</dbReference>
<dbReference type="GO" id="GO:0004673">
    <property type="term" value="F:protein histidine kinase activity"/>
    <property type="evidence" value="ECO:0007669"/>
    <property type="project" value="UniProtKB-EC"/>
</dbReference>
<evidence type="ECO:0000259" key="9">
    <source>
        <dbReference type="PROSITE" id="PS50109"/>
    </source>
</evidence>
<proteinExistence type="predicted"/>
<evidence type="ECO:0000313" key="10">
    <source>
        <dbReference type="EMBL" id="HIY72408.1"/>
    </source>
</evidence>
<dbReference type="SUPFAM" id="SSF55874">
    <property type="entry name" value="ATPase domain of HSP90 chaperone/DNA topoisomerase II/histidine kinase"/>
    <property type="match status" value="1"/>
</dbReference>
<feature type="domain" description="Histidine kinase" evidence="9">
    <location>
        <begin position="265"/>
        <end position="457"/>
    </location>
</feature>
<dbReference type="InterPro" id="IPR038424">
    <property type="entry name" value="H_kinase_PdtaS_GAF_sf"/>
</dbReference>
<keyword evidence="4" id="KW-0808">Transferase</keyword>
<dbReference type="GO" id="GO:0005524">
    <property type="term" value="F:ATP binding"/>
    <property type="evidence" value="ECO:0007669"/>
    <property type="project" value="UniProtKB-KW"/>
</dbReference>
<evidence type="ECO:0000256" key="4">
    <source>
        <dbReference type="ARBA" id="ARBA00022679"/>
    </source>
</evidence>
<keyword evidence="5" id="KW-0547">Nucleotide-binding</keyword>
<dbReference type="Gene3D" id="3.30.565.10">
    <property type="entry name" value="Histidine kinase-like ATPase, C-terminal domain"/>
    <property type="match status" value="1"/>
</dbReference>
<dbReference type="Pfam" id="PF12282">
    <property type="entry name" value="GAF_PdtaS"/>
    <property type="match status" value="1"/>
</dbReference>
<dbReference type="InterPro" id="IPR036890">
    <property type="entry name" value="HATPase_C_sf"/>
</dbReference>
<keyword evidence="8" id="KW-0902">Two-component regulatory system</keyword>
<evidence type="ECO:0000313" key="11">
    <source>
        <dbReference type="Proteomes" id="UP000886824"/>
    </source>
</evidence>
<evidence type="ECO:0000256" key="8">
    <source>
        <dbReference type="ARBA" id="ARBA00023012"/>
    </source>
</evidence>
<evidence type="ECO:0000256" key="3">
    <source>
        <dbReference type="ARBA" id="ARBA00022553"/>
    </source>
</evidence>
<evidence type="ECO:0000256" key="7">
    <source>
        <dbReference type="ARBA" id="ARBA00022840"/>
    </source>
</evidence>
<dbReference type="PROSITE" id="PS50109">
    <property type="entry name" value="HIS_KIN"/>
    <property type="match status" value="1"/>
</dbReference>
<gene>
    <name evidence="10" type="ORF">H9826_00330</name>
</gene>
<evidence type="ECO:0000256" key="6">
    <source>
        <dbReference type="ARBA" id="ARBA00022777"/>
    </source>
</evidence>
<dbReference type="EMBL" id="DXCX01000007">
    <property type="protein sequence ID" value="HIY72408.1"/>
    <property type="molecule type" value="Genomic_DNA"/>
</dbReference>
<dbReference type="Pfam" id="PF13581">
    <property type="entry name" value="HATPase_c_2"/>
    <property type="match status" value="1"/>
</dbReference>
<dbReference type="AlphaFoldDB" id="A0A9D1Z1X2"/>